<dbReference type="Proteomes" id="UP000070063">
    <property type="component" value="Unassembled WGS sequence"/>
</dbReference>
<comment type="caution">
    <text evidence="2">The sequence shown here is derived from an EMBL/GenBank/DDBJ whole genome shotgun (WGS) entry which is preliminary data.</text>
</comment>
<keyword evidence="1" id="KW-1133">Transmembrane helix</keyword>
<evidence type="ECO:0000256" key="1">
    <source>
        <dbReference type="SAM" id="Phobius"/>
    </source>
</evidence>
<accession>A0ABD4EJ23</accession>
<feature type="transmembrane region" description="Helical" evidence="1">
    <location>
        <begin position="22"/>
        <end position="46"/>
    </location>
</feature>
<name>A0ABD4EJ23_STALU</name>
<evidence type="ECO:0000313" key="3">
    <source>
        <dbReference type="Proteomes" id="UP000070063"/>
    </source>
</evidence>
<dbReference type="AlphaFoldDB" id="A0ABD4EJ23"/>
<gene>
    <name evidence="2" type="ORF">HMPREF3225_00066</name>
</gene>
<proteinExistence type="predicted"/>
<protein>
    <submittedName>
        <fullName evidence="2">Uncharacterized protein</fullName>
    </submittedName>
</protein>
<dbReference type="EMBL" id="LRQI01000003">
    <property type="protein sequence ID" value="KXA40549.1"/>
    <property type="molecule type" value="Genomic_DNA"/>
</dbReference>
<keyword evidence="1" id="KW-0472">Membrane</keyword>
<evidence type="ECO:0000313" key="2">
    <source>
        <dbReference type="EMBL" id="KXA40549.1"/>
    </source>
</evidence>
<reference evidence="2 3" key="1">
    <citation type="submission" date="2016-01" db="EMBL/GenBank/DDBJ databases">
        <authorList>
            <person name="Mitreva M."/>
            <person name="Pepin K.H."/>
            <person name="Mihindukulasuriya K.A."/>
            <person name="Fulton R."/>
            <person name="Fronick C."/>
            <person name="O'Laughlin M."/>
            <person name="Miner T."/>
            <person name="Herter B."/>
            <person name="Rosa B.A."/>
            <person name="Cordes M."/>
            <person name="Tomlinson C."/>
            <person name="Wollam A."/>
            <person name="Palsikar V.B."/>
            <person name="Mardis E.R."/>
            <person name="Wilson R.K."/>
        </authorList>
    </citation>
    <scope>NUCLEOTIDE SEQUENCE [LARGE SCALE GENOMIC DNA]</scope>
    <source>
        <strain evidence="2 3">MJR7738</strain>
    </source>
</reference>
<keyword evidence="1" id="KW-0812">Transmembrane</keyword>
<organism evidence="2 3">
    <name type="scientific">Staphylococcus lugdunensis</name>
    <dbReference type="NCBI Taxonomy" id="28035"/>
    <lineage>
        <taxon>Bacteria</taxon>
        <taxon>Bacillati</taxon>
        <taxon>Bacillota</taxon>
        <taxon>Bacilli</taxon>
        <taxon>Bacillales</taxon>
        <taxon>Staphylococcaceae</taxon>
        <taxon>Staphylococcus</taxon>
    </lineage>
</organism>
<sequence length="257" mass="30015">MKHYCRKLCSNILAAILNDKEIFMKISTLLVLIVVLLVIFIVINAIRKKSQQTYSEDKLDAINHSQYDDGEYFYQSPGMLVDKQYIPIYASYKLCHIPYYKDSSQKWRSIFGLKPLHGTEVRSNAHKVIIERIEGMTNQSQYKVFLDDLHIGTFKKDKLFKENGKSRLYPYSFINKLDESFIFENPDRFHTTVIKDSQGNTILSAERTALDYKKNSTTNKRGEQHQIKIINNSQYPDELWLALYIQAGITYQTLDKS</sequence>